<feature type="region of interest" description="Disordered" evidence="2">
    <location>
        <begin position="374"/>
        <end position="394"/>
    </location>
</feature>
<dbReference type="Gramene" id="TVU19177">
    <property type="protein sequence ID" value="TVU19177"/>
    <property type="gene ID" value="EJB05_35314"/>
</dbReference>
<evidence type="ECO:0000313" key="4">
    <source>
        <dbReference type="Proteomes" id="UP000324897"/>
    </source>
</evidence>
<keyword evidence="4" id="KW-1185">Reference proteome</keyword>
<evidence type="ECO:0000256" key="2">
    <source>
        <dbReference type="SAM" id="MobiDB-lite"/>
    </source>
</evidence>
<comment type="caution">
    <text evidence="3">The sequence shown here is derived from an EMBL/GenBank/DDBJ whole genome shotgun (WGS) entry which is preliminary data.</text>
</comment>
<dbReference type="Gene3D" id="1.10.287.1490">
    <property type="match status" value="1"/>
</dbReference>
<reference evidence="3 4" key="1">
    <citation type="journal article" date="2019" name="Sci. Rep.">
        <title>A high-quality genome of Eragrostis curvula grass provides insights into Poaceae evolution and supports new strategies to enhance forage quality.</title>
        <authorList>
            <person name="Carballo J."/>
            <person name="Santos B.A.C.M."/>
            <person name="Zappacosta D."/>
            <person name="Garbus I."/>
            <person name="Selva J.P."/>
            <person name="Gallo C.A."/>
            <person name="Diaz A."/>
            <person name="Albertini E."/>
            <person name="Caccamo M."/>
            <person name="Echenique V."/>
        </authorList>
    </citation>
    <scope>NUCLEOTIDE SEQUENCE [LARGE SCALE GENOMIC DNA]</scope>
    <source>
        <strain evidence="4">cv. Victoria</strain>
        <tissue evidence="3">Leaf</tissue>
    </source>
</reference>
<evidence type="ECO:0000313" key="3">
    <source>
        <dbReference type="EMBL" id="TVU19177.1"/>
    </source>
</evidence>
<dbReference type="AlphaFoldDB" id="A0A5J9U6R5"/>
<name>A0A5J9U6R5_9POAL</name>
<feature type="compositionally biased region" description="Basic residues" evidence="2">
    <location>
        <begin position="421"/>
        <end position="434"/>
    </location>
</feature>
<accession>A0A5J9U6R5</accession>
<feature type="region of interest" description="Disordered" evidence="2">
    <location>
        <begin position="416"/>
        <end position="468"/>
    </location>
</feature>
<dbReference type="Proteomes" id="UP000324897">
    <property type="component" value="Chromosome 7"/>
</dbReference>
<feature type="coiled-coil region" evidence="1">
    <location>
        <begin position="148"/>
        <end position="238"/>
    </location>
</feature>
<evidence type="ECO:0000256" key="1">
    <source>
        <dbReference type="SAM" id="Coils"/>
    </source>
</evidence>
<keyword evidence="1" id="KW-0175">Coiled coil</keyword>
<proteinExistence type="predicted"/>
<dbReference type="EMBL" id="RWGY01000029">
    <property type="protein sequence ID" value="TVU19177.1"/>
    <property type="molecule type" value="Genomic_DNA"/>
</dbReference>
<gene>
    <name evidence="3" type="ORF">EJB05_35314</name>
</gene>
<feature type="non-terminal residue" evidence="3">
    <location>
        <position position="1"/>
    </location>
</feature>
<protein>
    <submittedName>
        <fullName evidence="3">Uncharacterized protein</fullName>
    </submittedName>
</protein>
<feature type="compositionally biased region" description="Low complexity" evidence="2">
    <location>
        <begin position="374"/>
        <end position="390"/>
    </location>
</feature>
<sequence>MGEAAASGGLSSRDMSELRQIVANLGPLSDCSGIQLPYEPQVQPRDIVSPSRGGELFLHSIFETMQEEFLPFDVTFDSVEVAEGSSLACDEAVEPFVAATNRIRLPQVEDELVLQGGDTLYKSLLSSQVNSLAITHASLCQYRELIDRDTLRKDLSVLETKVKEKEEALALSEKHFADLSSEKETLSKSAKDFETKVASLDKRVEELDESLAKARNDNEDLRGKVDAADQELAALTEADRLRLSDVCNRVRDALVSVGTVPDQLPEDASIEYCQAWLTANIPYVVKACRTFSNNAVHLAIRDLLHSLESGGSDALAKDVCDSFSFISTHITPPSLIKALVKFVDHIDESFWSRVLAIGRQPQSEDSSDFFLSEFATPEPSSHSDSDPLSPVEGDADSFTFPPGSLVAIGRVYNSGSDVSKGRRKRGRRGSRGRCSRSGPSSRGSVRKKRGGQGRRNLSVDSKGSHSRFDAASHVERMVSSGVVDPAFQWPYSPSSGYDFDEFSIIVNPSTTVIDGGETVEAGRLPRFPPQERQEYGLQSCLFADVYNDDVLTW</sequence>
<organism evidence="3 4">
    <name type="scientific">Eragrostis curvula</name>
    <name type="common">weeping love grass</name>
    <dbReference type="NCBI Taxonomy" id="38414"/>
    <lineage>
        <taxon>Eukaryota</taxon>
        <taxon>Viridiplantae</taxon>
        <taxon>Streptophyta</taxon>
        <taxon>Embryophyta</taxon>
        <taxon>Tracheophyta</taxon>
        <taxon>Spermatophyta</taxon>
        <taxon>Magnoliopsida</taxon>
        <taxon>Liliopsida</taxon>
        <taxon>Poales</taxon>
        <taxon>Poaceae</taxon>
        <taxon>PACMAD clade</taxon>
        <taxon>Chloridoideae</taxon>
        <taxon>Eragrostideae</taxon>
        <taxon>Eragrostidinae</taxon>
        <taxon>Eragrostis</taxon>
    </lineage>
</organism>